<evidence type="ECO:0000313" key="3">
    <source>
        <dbReference type="Proteomes" id="UP000830631"/>
    </source>
</evidence>
<evidence type="ECO:0000313" key="2">
    <source>
        <dbReference type="EMBL" id="UPL18799.1"/>
    </source>
</evidence>
<evidence type="ECO:0000256" key="1">
    <source>
        <dbReference type="SAM" id="Phobius"/>
    </source>
</evidence>
<organism evidence="2 3">
    <name type="scientific">Microbacterium aurugineum</name>
    <dbReference type="NCBI Taxonomy" id="2851642"/>
    <lineage>
        <taxon>Bacteria</taxon>
        <taxon>Bacillati</taxon>
        <taxon>Actinomycetota</taxon>
        <taxon>Actinomycetes</taxon>
        <taxon>Micrococcales</taxon>
        <taxon>Microbacteriaceae</taxon>
        <taxon>Microbacterium</taxon>
    </lineage>
</organism>
<keyword evidence="1" id="KW-0812">Transmembrane</keyword>
<gene>
    <name evidence="2" type="ORF">KV397_14045</name>
</gene>
<dbReference type="RefSeq" id="WP_261811526.1">
    <property type="nucleotide sequence ID" value="NZ_CP078078.1"/>
</dbReference>
<protein>
    <recommendedName>
        <fullName evidence="4">LPXTG-motif cell wall anchor domain-containing protein</fullName>
    </recommendedName>
</protein>
<proteinExistence type="predicted"/>
<keyword evidence="3" id="KW-1185">Reference proteome</keyword>
<keyword evidence="1" id="KW-0472">Membrane</keyword>
<name>A0ABY4J1A5_9MICO</name>
<keyword evidence="1" id="KW-1133">Transmembrane helix</keyword>
<dbReference type="Proteomes" id="UP000830631">
    <property type="component" value="Chromosome"/>
</dbReference>
<feature type="transmembrane region" description="Helical" evidence="1">
    <location>
        <begin position="140"/>
        <end position="162"/>
    </location>
</feature>
<sequence>MSDMVGVPSELVWVPPVVTVENIKPGDPQVRTLTLTNSNDVPVELSSELMQSGDLFGGDTPLDVSFSLSEEGRCSDNPEAIPAQGTVTVTMVAELPITAGNEYQGQSGVANYIVTATEADVCVLSSPPANPPDALPPTGVAVGGTLLLALACLPVGAALRFGRRRRRERRGS</sequence>
<accession>A0ABY4J1A5</accession>
<dbReference type="EMBL" id="CP078078">
    <property type="protein sequence ID" value="UPL18799.1"/>
    <property type="molecule type" value="Genomic_DNA"/>
</dbReference>
<reference evidence="2 3" key="1">
    <citation type="submission" date="2021-06" db="EMBL/GenBank/DDBJ databases">
        <title>Genome-based taxonomic framework of Microbacterium strains isolated from marine environment, the description of four new species and reclassification of four preexisting species.</title>
        <authorList>
            <person name="Lee S.D."/>
            <person name="Kim S.-M."/>
            <person name="Byeon Y.-S."/>
            <person name="Yang H.L."/>
            <person name="Kim I.S."/>
        </authorList>
    </citation>
    <scope>NUCLEOTIDE SEQUENCE [LARGE SCALE GENOMIC DNA]</scope>
    <source>
        <strain evidence="2 3">KSW4-10</strain>
    </source>
</reference>
<evidence type="ECO:0008006" key="4">
    <source>
        <dbReference type="Google" id="ProtNLM"/>
    </source>
</evidence>